<protein>
    <recommendedName>
        <fullName evidence="6">Probable membrane transporter protein</fullName>
    </recommendedName>
</protein>
<dbReference type="Proteomes" id="UP001156389">
    <property type="component" value="Unassembled WGS sequence"/>
</dbReference>
<keyword evidence="5 6" id="KW-0472">Membrane</keyword>
<dbReference type="PANTHER" id="PTHR43701">
    <property type="entry name" value="MEMBRANE TRANSPORTER PROTEIN MJ0441-RELATED"/>
    <property type="match status" value="1"/>
</dbReference>
<evidence type="ECO:0000256" key="4">
    <source>
        <dbReference type="ARBA" id="ARBA00022989"/>
    </source>
</evidence>
<keyword evidence="3 6" id="KW-0812">Transmembrane</keyword>
<evidence type="ECO:0000256" key="1">
    <source>
        <dbReference type="ARBA" id="ARBA00004141"/>
    </source>
</evidence>
<dbReference type="InterPro" id="IPR002781">
    <property type="entry name" value="TM_pro_TauE-like"/>
</dbReference>
<feature type="transmembrane region" description="Helical" evidence="6">
    <location>
        <begin position="141"/>
        <end position="159"/>
    </location>
</feature>
<dbReference type="PANTHER" id="PTHR43701:SF12">
    <property type="entry name" value="MEMBRANE TRANSPORTER PROTEIN YTNM-RELATED"/>
    <property type="match status" value="1"/>
</dbReference>
<accession>A0ABT2JN88</accession>
<dbReference type="RefSeq" id="WP_260216323.1">
    <property type="nucleotide sequence ID" value="NZ_JAJAGO010000002.1"/>
</dbReference>
<evidence type="ECO:0000313" key="8">
    <source>
        <dbReference type="Proteomes" id="UP001156389"/>
    </source>
</evidence>
<feature type="transmembrane region" description="Helical" evidence="6">
    <location>
        <begin position="233"/>
        <end position="250"/>
    </location>
</feature>
<comment type="similarity">
    <text evidence="2 6">Belongs to the 4-toluene sulfonate uptake permease (TSUP) (TC 2.A.102) family.</text>
</comment>
<feature type="transmembrane region" description="Helical" evidence="6">
    <location>
        <begin position="102"/>
        <end position="120"/>
    </location>
</feature>
<keyword evidence="4 6" id="KW-1133">Transmembrane helix</keyword>
<sequence length="303" mass="31510">MTHFVLFAFFGAIAQLVDGTLGMAFGVTSTTLLLIAGTSPATASASVHLAEIGTSLVSGFSHWKFRNVDWKIVFRLAVPGGVGAFIGATVLSNLSTEVAEPWMAGVLLTLGAYIFIRFTLRPPRTDKAQWSTPRRRHLGPLGLFAGFVDATGGGGWGPVATPALLGSGRVEPRKVIGSVDTSEFVVSVAASAGFLLALGDEQLNWVTVAGLLFGGALAAPLAAWLVSRVPTRLLGSLVGGIVILTNSRTLLTSYEVAGPTRAVVYVVLSAIWAAAVAYSVRGLRLDRARAENATPEHAGTGPA</sequence>
<dbReference type="Pfam" id="PF01925">
    <property type="entry name" value="TauE"/>
    <property type="match status" value="1"/>
</dbReference>
<organism evidence="7 8">
    <name type="scientific">Streptomyces gossypii</name>
    <dbReference type="NCBI Taxonomy" id="2883101"/>
    <lineage>
        <taxon>Bacteria</taxon>
        <taxon>Bacillati</taxon>
        <taxon>Actinomycetota</taxon>
        <taxon>Actinomycetes</taxon>
        <taxon>Kitasatosporales</taxon>
        <taxon>Streptomycetaceae</taxon>
        <taxon>Streptomyces</taxon>
    </lineage>
</organism>
<evidence type="ECO:0000256" key="5">
    <source>
        <dbReference type="ARBA" id="ARBA00023136"/>
    </source>
</evidence>
<reference evidence="7 8" key="1">
    <citation type="submission" date="2021-10" db="EMBL/GenBank/DDBJ databases">
        <title>Streptomyces gossypii sp. nov., isolated from soil collected from cotton field.</title>
        <authorList>
            <person name="Ge X."/>
            <person name="Chen X."/>
            <person name="Liu W."/>
        </authorList>
    </citation>
    <scope>NUCLEOTIDE SEQUENCE [LARGE SCALE GENOMIC DNA]</scope>
    <source>
        <strain evidence="7 8">N2-109</strain>
    </source>
</reference>
<dbReference type="EMBL" id="JAJAGO010000002">
    <property type="protein sequence ID" value="MCT2589347.1"/>
    <property type="molecule type" value="Genomic_DNA"/>
</dbReference>
<evidence type="ECO:0000256" key="2">
    <source>
        <dbReference type="ARBA" id="ARBA00009142"/>
    </source>
</evidence>
<feature type="transmembrane region" description="Helical" evidence="6">
    <location>
        <begin position="205"/>
        <end position="226"/>
    </location>
</feature>
<dbReference type="InterPro" id="IPR051598">
    <property type="entry name" value="TSUP/Inactive_protease-like"/>
</dbReference>
<keyword evidence="6" id="KW-1003">Cell membrane</keyword>
<feature type="transmembrane region" description="Helical" evidence="6">
    <location>
        <begin position="72"/>
        <end position="90"/>
    </location>
</feature>
<feature type="transmembrane region" description="Helical" evidence="6">
    <location>
        <begin position="262"/>
        <end position="280"/>
    </location>
</feature>
<comment type="subcellular location">
    <subcellularLocation>
        <location evidence="6">Cell membrane</location>
        <topology evidence="6">Multi-pass membrane protein</topology>
    </subcellularLocation>
    <subcellularLocation>
        <location evidence="1">Membrane</location>
        <topology evidence="1">Multi-pass membrane protein</topology>
    </subcellularLocation>
</comment>
<evidence type="ECO:0000256" key="6">
    <source>
        <dbReference type="RuleBase" id="RU363041"/>
    </source>
</evidence>
<keyword evidence="8" id="KW-1185">Reference proteome</keyword>
<gene>
    <name evidence="7" type="ORF">LHJ74_05255</name>
</gene>
<name>A0ABT2JN88_9ACTN</name>
<comment type="caution">
    <text evidence="7">The sequence shown here is derived from an EMBL/GenBank/DDBJ whole genome shotgun (WGS) entry which is preliminary data.</text>
</comment>
<evidence type="ECO:0000256" key="3">
    <source>
        <dbReference type="ARBA" id="ARBA00022692"/>
    </source>
</evidence>
<proteinExistence type="inferred from homology"/>
<evidence type="ECO:0000313" key="7">
    <source>
        <dbReference type="EMBL" id="MCT2589347.1"/>
    </source>
</evidence>